<dbReference type="InterPro" id="IPR001179">
    <property type="entry name" value="PPIase_FKBP_dom"/>
</dbReference>
<comment type="similarity">
    <text evidence="2">Belongs to the FKBP-type PPIase family.</text>
</comment>
<proteinExistence type="inferred from homology"/>
<dbReference type="PANTHER" id="PTHR43811:SF57">
    <property type="entry name" value="FKBP-TYPE PEPTIDYL-PROLYL CIS-TRANS ISOMERASE FKPA-RELATED"/>
    <property type="match status" value="1"/>
</dbReference>
<evidence type="ECO:0000256" key="6">
    <source>
        <dbReference type="ARBA" id="ARBA00023235"/>
    </source>
</evidence>
<dbReference type="InterPro" id="IPR000774">
    <property type="entry name" value="PPIase_FKBP_N"/>
</dbReference>
<evidence type="ECO:0000256" key="5">
    <source>
        <dbReference type="ARBA" id="ARBA00023110"/>
    </source>
</evidence>
<dbReference type="Pfam" id="PF00254">
    <property type="entry name" value="FKBP_C"/>
    <property type="match status" value="1"/>
</dbReference>
<evidence type="ECO:0000256" key="7">
    <source>
        <dbReference type="PROSITE-ProRule" id="PRU00277"/>
    </source>
</evidence>
<gene>
    <name evidence="10" type="ORF">DBRI00130_LOCUS31901</name>
    <name evidence="11" type="ORF">DBRI00130_LOCUS31904</name>
</gene>
<evidence type="ECO:0000256" key="1">
    <source>
        <dbReference type="ARBA" id="ARBA00000971"/>
    </source>
</evidence>
<dbReference type="EC" id="5.2.1.8" evidence="3 7"/>
<dbReference type="AlphaFoldDB" id="A0A6V2L3T6"/>
<feature type="signal peptide" evidence="8">
    <location>
        <begin position="1"/>
        <end position="20"/>
    </location>
</feature>
<dbReference type="FunFam" id="3.10.50.40:FF:000045">
    <property type="entry name" value="Peptidyl-prolyl cis-trans isomerase"/>
    <property type="match status" value="1"/>
</dbReference>
<feature type="domain" description="PPIase FKBP-type" evidence="9">
    <location>
        <begin position="63"/>
        <end position="149"/>
    </location>
</feature>
<evidence type="ECO:0000256" key="4">
    <source>
        <dbReference type="ARBA" id="ARBA00022729"/>
    </source>
</evidence>
<sequence length="232" mass="25197">MVPTLLLTTLFAILSTFVSAGSNEKSVAWLGENAKKDGVKTLPSGLQYKVLEKGTGVHHPTVDSPCECHYEGKLIDGSIFDSSYQRGSPTTFAPNQVIKGWTEIMQMMVEGDKFEVYIPSELGYGDRGSPPKIGPGDALIFTMEMIQIKGGKVAAVTCDVVTLESCNEKEMAYVKKAKAKYGMDADDMQVEIERLNGLQNSATADSLKAWASHRVVLLERLIEAAGGNEDEL</sequence>
<dbReference type="EMBL" id="HBNS01040984">
    <property type="protein sequence ID" value="CAE4639440.1"/>
    <property type="molecule type" value="Transcribed_RNA"/>
</dbReference>
<dbReference type="PANTHER" id="PTHR43811">
    <property type="entry name" value="FKBP-TYPE PEPTIDYL-PROLYL CIS-TRANS ISOMERASE FKPA"/>
    <property type="match status" value="1"/>
</dbReference>
<feature type="chain" id="PRO_5035677518" description="peptidylprolyl isomerase" evidence="8">
    <location>
        <begin position="21"/>
        <end position="232"/>
    </location>
</feature>
<dbReference type="SUPFAM" id="SSF54534">
    <property type="entry name" value="FKBP-like"/>
    <property type="match status" value="1"/>
</dbReference>
<dbReference type="InterPro" id="IPR046357">
    <property type="entry name" value="PPIase_dom_sf"/>
</dbReference>
<evidence type="ECO:0000256" key="8">
    <source>
        <dbReference type="SAM" id="SignalP"/>
    </source>
</evidence>
<keyword evidence="5 7" id="KW-0697">Rotamase</keyword>
<comment type="catalytic activity">
    <reaction evidence="1 7">
        <text>[protein]-peptidylproline (omega=180) = [protein]-peptidylproline (omega=0)</text>
        <dbReference type="Rhea" id="RHEA:16237"/>
        <dbReference type="Rhea" id="RHEA-COMP:10747"/>
        <dbReference type="Rhea" id="RHEA-COMP:10748"/>
        <dbReference type="ChEBI" id="CHEBI:83833"/>
        <dbReference type="ChEBI" id="CHEBI:83834"/>
        <dbReference type="EC" id="5.2.1.8"/>
    </reaction>
</comment>
<evidence type="ECO:0000313" key="10">
    <source>
        <dbReference type="EMBL" id="CAE4639434.1"/>
    </source>
</evidence>
<keyword evidence="4 8" id="KW-0732">Signal</keyword>
<protein>
    <recommendedName>
        <fullName evidence="3 7">peptidylprolyl isomerase</fullName>
        <ecNumber evidence="3 7">5.2.1.8</ecNumber>
    </recommendedName>
</protein>
<dbReference type="Pfam" id="PF01346">
    <property type="entry name" value="FKBP_N"/>
    <property type="match status" value="1"/>
</dbReference>
<dbReference type="EMBL" id="HBNS01040981">
    <property type="protein sequence ID" value="CAE4639434.1"/>
    <property type="molecule type" value="Transcribed_RNA"/>
</dbReference>
<evidence type="ECO:0000259" key="9">
    <source>
        <dbReference type="PROSITE" id="PS50059"/>
    </source>
</evidence>
<dbReference type="PROSITE" id="PS50059">
    <property type="entry name" value="FKBP_PPIASE"/>
    <property type="match status" value="1"/>
</dbReference>
<dbReference type="GO" id="GO:0003755">
    <property type="term" value="F:peptidyl-prolyl cis-trans isomerase activity"/>
    <property type="evidence" value="ECO:0007669"/>
    <property type="project" value="UniProtKB-KW"/>
</dbReference>
<accession>A0A6V2L3T6</accession>
<dbReference type="Gene3D" id="3.10.50.40">
    <property type="match status" value="1"/>
</dbReference>
<reference evidence="11" key="1">
    <citation type="submission" date="2021-01" db="EMBL/GenBank/DDBJ databases">
        <authorList>
            <person name="Corre E."/>
            <person name="Pelletier E."/>
            <person name="Niang G."/>
            <person name="Scheremetjew M."/>
            <person name="Finn R."/>
            <person name="Kale V."/>
            <person name="Holt S."/>
            <person name="Cochrane G."/>
            <person name="Meng A."/>
            <person name="Brown T."/>
            <person name="Cohen L."/>
        </authorList>
    </citation>
    <scope>NUCLEOTIDE SEQUENCE</scope>
    <source>
        <strain evidence="11">GSO104</strain>
    </source>
</reference>
<dbReference type="GO" id="GO:0006457">
    <property type="term" value="P:protein folding"/>
    <property type="evidence" value="ECO:0007669"/>
    <property type="project" value="InterPro"/>
</dbReference>
<organism evidence="11">
    <name type="scientific">Ditylum brightwellii</name>
    <dbReference type="NCBI Taxonomy" id="49249"/>
    <lineage>
        <taxon>Eukaryota</taxon>
        <taxon>Sar</taxon>
        <taxon>Stramenopiles</taxon>
        <taxon>Ochrophyta</taxon>
        <taxon>Bacillariophyta</taxon>
        <taxon>Mediophyceae</taxon>
        <taxon>Lithodesmiophycidae</taxon>
        <taxon>Lithodesmiales</taxon>
        <taxon>Lithodesmiaceae</taxon>
        <taxon>Ditylum</taxon>
    </lineage>
</organism>
<evidence type="ECO:0000313" key="11">
    <source>
        <dbReference type="EMBL" id="CAE4639440.1"/>
    </source>
</evidence>
<name>A0A6V2L3T6_9STRA</name>
<evidence type="ECO:0000256" key="3">
    <source>
        <dbReference type="ARBA" id="ARBA00013194"/>
    </source>
</evidence>
<keyword evidence="6 7" id="KW-0413">Isomerase</keyword>
<evidence type="ECO:0000256" key="2">
    <source>
        <dbReference type="ARBA" id="ARBA00006577"/>
    </source>
</evidence>